<evidence type="ECO:0000256" key="2">
    <source>
        <dbReference type="ARBA" id="ARBA00022552"/>
    </source>
</evidence>
<sequence length="215" mass="24010">MASTQSTPATPETRQENFEQAVALSLNLWPALTLAVQNKWSENAGDDPEDVRAWFVGAMIELFPDFVKLAAFETANGDKKKKPADLEEPDLEDVEGRLLQVMEDEFTVVVDDDSSYEVAQQIVGLRAACIKSQHATIDEVEQLRQRWVSKKGQKVAMQQGPEQDQETDSEEDDSEDDGEDTNMDEAPALVPTAPKEKPQPEIDEDGFTKVSKKKR</sequence>
<accession>A0ABR1PYI1</accession>
<feature type="compositionally biased region" description="Acidic residues" evidence="3">
    <location>
        <begin position="163"/>
        <end position="183"/>
    </location>
</feature>
<evidence type="ECO:0000313" key="4">
    <source>
        <dbReference type="EMBL" id="KAK7942796.1"/>
    </source>
</evidence>
<keyword evidence="5" id="KW-1185">Reference proteome</keyword>
<dbReference type="Proteomes" id="UP001391051">
    <property type="component" value="Unassembled WGS sequence"/>
</dbReference>
<dbReference type="PANTHER" id="PTHR21250">
    <property type="entry name" value="PRE-RRNA-PROCESSING PROTEIN TSR2 HOMOLOG"/>
    <property type="match status" value="1"/>
</dbReference>
<comment type="caution">
    <text evidence="4">The sequence shown here is derived from an EMBL/GenBank/DDBJ whole genome shotgun (WGS) entry which is preliminary data.</text>
</comment>
<keyword evidence="2" id="KW-0698">rRNA processing</keyword>
<evidence type="ECO:0000256" key="3">
    <source>
        <dbReference type="SAM" id="MobiDB-lite"/>
    </source>
</evidence>
<evidence type="ECO:0000256" key="1">
    <source>
        <dbReference type="ARBA" id="ARBA00006524"/>
    </source>
</evidence>
<evidence type="ECO:0000313" key="5">
    <source>
        <dbReference type="Proteomes" id="UP001391051"/>
    </source>
</evidence>
<feature type="region of interest" description="Disordered" evidence="3">
    <location>
        <begin position="150"/>
        <end position="215"/>
    </location>
</feature>
<name>A0ABR1PYI1_9PEZI</name>
<dbReference type="EMBL" id="JAQQWE010000008">
    <property type="protein sequence ID" value="KAK7942796.1"/>
    <property type="molecule type" value="Genomic_DNA"/>
</dbReference>
<dbReference type="GeneID" id="92081193"/>
<dbReference type="Pfam" id="PF10273">
    <property type="entry name" value="WGG"/>
    <property type="match status" value="1"/>
</dbReference>
<dbReference type="RefSeq" id="XP_066694827.1">
    <property type="nucleotide sequence ID" value="XM_066848131.1"/>
</dbReference>
<organism evidence="4 5">
    <name type="scientific">Apiospora aurea</name>
    <dbReference type="NCBI Taxonomy" id="335848"/>
    <lineage>
        <taxon>Eukaryota</taxon>
        <taxon>Fungi</taxon>
        <taxon>Dikarya</taxon>
        <taxon>Ascomycota</taxon>
        <taxon>Pezizomycotina</taxon>
        <taxon>Sordariomycetes</taxon>
        <taxon>Xylariomycetidae</taxon>
        <taxon>Amphisphaeriales</taxon>
        <taxon>Apiosporaceae</taxon>
        <taxon>Apiospora</taxon>
    </lineage>
</organism>
<dbReference type="InterPro" id="IPR019398">
    <property type="entry name" value="Pre-rRNA_process_TSR2"/>
</dbReference>
<proteinExistence type="inferred from homology"/>
<reference evidence="4 5" key="1">
    <citation type="submission" date="2023-01" db="EMBL/GenBank/DDBJ databases">
        <title>Analysis of 21 Apiospora genomes using comparative genomics revels a genus with tremendous synthesis potential of carbohydrate active enzymes and secondary metabolites.</title>
        <authorList>
            <person name="Sorensen T."/>
        </authorList>
    </citation>
    <scope>NUCLEOTIDE SEQUENCE [LARGE SCALE GENOMIC DNA]</scope>
    <source>
        <strain evidence="4 5">CBS 24483</strain>
    </source>
</reference>
<gene>
    <name evidence="4" type="ORF">PG986_011909</name>
</gene>
<protein>
    <submittedName>
        <fullName evidence="4">Pre-rRNA processing protein</fullName>
    </submittedName>
</protein>
<comment type="similarity">
    <text evidence="1">Belongs to the TSR2 family.</text>
</comment>